<feature type="repeat" description="TPR" evidence="3">
    <location>
        <begin position="64"/>
        <end position="97"/>
    </location>
</feature>
<dbReference type="Proteomes" id="UP001319827">
    <property type="component" value="Chromosome"/>
</dbReference>
<protein>
    <recommendedName>
        <fullName evidence="7">Tetratricopeptide repeat protein</fullName>
    </recommendedName>
</protein>
<keyword evidence="2 3" id="KW-0802">TPR repeat</keyword>
<keyword evidence="4" id="KW-1133">Transmembrane helix</keyword>
<name>A0ABN6DZD8_9BACT</name>
<dbReference type="Pfam" id="PF00515">
    <property type="entry name" value="TPR_1"/>
    <property type="match status" value="1"/>
</dbReference>
<dbReference type="Gene3D" id="1.25.40.10">
    <property type="entry name" value="Tetratricopeptide repeat domain"/>
    <property type="match status" value="2"/>
</dbReference>
<sequence length="190" mass="20913">MKKENILIVIIALLVGALVGILVTKGGKQSTPPSQTSVPAGPAVNSQQQIQMLEGILAKDPGNRNAWVELGNAYFDANNPMKSVEAYNKALEIDPNDPNVLTDQGVMFRSLGWFDRAIENFSKANQLNPSHHQSLFNLGIVYRYDLQDLQKAREAWTRYLEVNPSGPGADQIRREMSLLQTQPGSAPANQ</sequence>
<evidence type="ECO:0000313" key="6">
    <source>
        <dbReference type="Proteomes" id="UP001319827"/>
    </source>
</evidence>
<dbReference type="InterPro" id="IPR047150">
    <property type="entry name" value="SGT"/>
</dbReference>
<dbReference type="PANTHER" id="PTHR45831:SF2">
    <property type="entry name" value="LD24721P"/>
    <property type="match status" value="1"/>
</dbReference>
<reference evidence="5 6" key="1">
    <citation type="journal article" date="2016" name="C (Basel)">
        <title>Selective Growth of and Electricity Production by Marine Exoelectrogenic Bacteria in Self-Aggregated Hydrogel of Microbially Reduced Graphene Oxide.</title>
        <authorList>
            <person name="Yoshida N."/>
            <person name="Goto Y."/>
            <person name="Miyata Y."/>
        </authorList>
    </citation>
    <scope>NUCLEOTIDE SEQUENCE [LARGE SCALE GENOMIC DNA]</scope>
    <source>
        <strain evidence="5 6">NIT-T3</strain>
    </source>
</reference>
<dbReference type="InterPro" id="IPR011990">
    <property type="entry name" value="TPR-like_helical_dom_sf"/>
</dbReference>
<dbReference type="EMBL" id="AP024355">
    <property type="protein sequence ID" value="BCR05430.1"/>
    <property type="molecule type" value="Genomic_DNA"/>
</dbReference>
<dbReference type="PROSITE" id="PS50293">
    <property type="entry name" value="TPR_REGION"/>
    <property type="match status" value="1"/>
</dbReference>
<keyword evidence="4" id="KW-0812">Transmembrane</keyword>
<dbReference type="InterPro" id="IPR019734">
    <property type="entry name" value="TPR_rpt"/>
</dbReference>
<dbReference type="SUPFAM" id="SSF48452">
    <property type="entry name" value="TPR-like"/>
    <property type="match status" value="1"/>
</dbReference>
<evidence type="ECO:0000256" key="2">
    <source>
        <dbReference type="ARBA" id="ARBA00022803"/>
    </source>
</evidence>
<dbReference type="PANTHER" id="PTHR45831">
    <property type="entry name" value="LD24721P"/>
    <property type="match status" value="1"/>
</dbReference>
<feature type="transmembrane region" description="Helical" evidence="4">
    <location>
        <begin position="6"/>
        <end position="24"/>
    </location>
</feature>
<keyword evidence="4" id="KW-0472">Membrane</keyword>
<gene>
    <name evidence="5" type="ORF">DESUT3_24990</name>
</gene>
<keyword evidence="1" id="KW-0677">Repeat</keyword>
<evidence type="ECO:0008006" key="7">
    <source>
        <dbReference type="Google" id="ProtNLM"/>
    </source>
</evidence>
<dbReference type="SMART" id="SM00028">
    <property type="entry name" value="TPR"/>
    <property type="match status" value="3"/>
</dbReference>
<dbReference type="RefSeq" id="WP_221248851.1">
    <property type="nucleotide sequence ID" value="NZ_AP024355.1"/>
</dbReference>
<organism evidence="5 6">
    <name type="scientific">Desulfuromonas versatilis</name>
    <dbReference type="NCBI Taxonomy" id="2802975"/>
    <lineage>
        <taxon>Bacteria</taxon>
        <taxon>Pseudomonadati</taxon>
        <taxon>Thermodesulfobacteriota</taxon>
        <taxon>Desulfuromonadia</taxon>
        <taxon>Desulfuromonadales</taxon>
        <taxon>Desulfuromonadaceae</taxon>
        <taxon>Desulfuromonas</taxon>
    </lineage>
</organism>
<reference evidence="5 6" key="2">
    <citation type="journal article" date="2021" name="Int. J. Syst. Evol. Microbiol.">
        <title>Isolation and Polyphasic Characterization of Desulfuromonas versatilis sp. Nov., an Electrogenic Bacteria Capable of Versatile Metabolism Isolated from a Graphene Oxide-Reducing Enrichment Culture.</title>
        <authorList>
            <person name="Xie L."/>
            <person name="Yoshida N."/>
            <person name="Ishii S."/>
            <person name="Meng L."/>
        </authorList>
    </citation>
    <scope>NUCLEOTIDE SEQUENCE [LARGE SCALE GENOMIC DNA]</scope>
    <source>
        <strain evidence="5 6">NIT-T3</strain>
    </source>
</reference>
<dbReference type="PROSITE" id="PS50005">
    <property type="entry name" value="TPR"/>
    <property type="match status" value="2"/>
</dbReference>
<dbReference type="Pfam" id="PF13432">
    <property type="entry name" value="TPR_16"/>
    <property type="match status" value="1"/>
</dbReference>
<evidence type="ECO:0000256" key="3">
    <source>
        <dbReference type="PROSITE-ProRule" id="PRU00339"/>
    </source>
</evidence>
<proteinExistence type="predicted"/>
<accession>A0ABN6DZD8</accession>
<evidence type="ECO:0000313" key="5">
    <source>
        <dbReference type="EMBL" id="BCR05430.1"/>
    </source>
</evidence>
<keyword evidence="6" id="KW-1185">Reference proteome</keyword>
<evidence type="ECO:0000256" key="4">
    <source>
        <dbReference type="SAM" id="Phobius"/>
    </source>
</evidence>
<evidence type="ECO:0000256" key="1">
    <source>
        <dbReference type="ARBA" id="ARBA00022737"/>
    </source>
</evidence>
<feature type="repeat" description="TPR" evidence="3">
    <location>
        <begin position="98"/>
        <end position="131"/>
    </location>
</feature>